<dbReference type="AlphaFoldDB" id="A0A0S2LIQ9"/>
<dbReference type="EMBL" id="AE017349">
    <property type="protein sequence ID" value="ALO60768.1"/>
    <property type="molecule type" value="Genomic_DNA"/>
</dbReference>
<dbReference type="Proteomes" id="UP000002149">
    <property type="component" value="Chromosome 9"/>
</dbReference>
<dbReference type="GeneID" id="36393033"/>
<accession>A0A0S2LIQ9</accession>
<proteinExistence type="predicted"/>
<dbReference type="KEGG" id="cne:CNI01295"/>
<reference evidence="1 2" key="1">
    <citation type="journal article" date="2005" name="Science">
        <title>The genome of the basidiomycetous yeast and human pathogen Cryptococcus neoformans.</title>
        <authorList>
            <person name="Loftus B.J."/>
            <person name="Fung E."/>
            <person name="Roncaglia P."/>
            <person name="Rowley D."/>
            <person name="Amedeo P."/>
            <person name="Bruno D."/>
            <person name="Vamathevan J."/>
            <person name="Miranda M."/>
            <person name="Anderson I.J."/>
            <person name="Fraser J.A."/>
            <person name="Allen J.E."/>
            <person name="Bosdet I.E."/>
            <person name="Brent M.R."/>
            <person name="Chiu R."/>
            <person name="Doering T.L."/>
            <person name="Donlin M.J."/>
            <person name="D'Souza C.A."/>
            <person name="Fox D.S."/>
            <person name="Grinberg V."/>
            <person name="Fu J."/>
            <person name="Fukushima M."/>
            <person name="Haas B.J."/>
            <person name="Huang J.C."/>
            <person name="Janbon G."/>
            <person name="Jones S.J."/>
            <person name="Koo H.L."/>
            <person name="Krzywinski M.I."/>
            <person name="Kwon-Chung J.K."/>
            <person name="Lengeler K.B."/>
            <person name="Maiti R."/>
            <person name="Marra M.A."/>
            <person name="Marra R.E."/>
            <person name="Mathewson C.A."/>
            <person name="Mitchell T.G."/>
            <person name="Pertea M."/>
            <person name="Riggs F.R."/>
            <person name="Salzberg S.L."/>
            <person name="Schein J.E."/>
            <person name="Shvartsbeyn A."/>
            <person name="Shin H."/>
            <person name="Shumway M."/>
            <person name="Specht C.A."/>
            <person name="Suh B.B."/>
            <person name="Tenney A."/>
            <person name="Utterback T.R."/>
            <person name="Wickes B.L."/>
            <person name="Wortman J.R."/>
            <person name="Wye N.H."/>
            <person name="Kronstad J.W."/>
            <person name="Lodge J.K."/>
            <person name="Heitman J."/>
            <person name="Davis R.W."/>
            <person name="Fraser C.M."/>
            <person name="Hyman R.W."/>
        </authorList>
    </citation>
    <scope>NUCLEOTIDE SEQUENCE [LARGE SCALE GENOMIC DNA]</scope>
    <source>
        <strain evidence="2">JEC21 / ATCC MYA-565</strain>
    </source>
</reference>
<dbReference type="VEuPathDB" id="FungiDB:CNI01295"/>
<sequence>MQFSDLVRECLEFEYSRDRLSGLTIFRPDQVNDDLWKKILEDVRRSAVRTFGDKVDKETWKWTGYEERVLVMGLVADKHIDIFGAARCNSKWPIRSLGMQYLKNKAQTARKKRSS</sequence>
<gene>
    <name evidence="1" type="ordered locus">CNI01295</name>
</gene>
<keyword evidence="2" id="KW-1185">Reference proteome</keyword>
<protein>
    <submittedName>
        <fullName evidence="1">Uncharacterized protein</fullName>
    </submittedName>
</protein>
<dbReference type="RefSeq" id="XP_024514403.1">
    <property type="nucleotide sequence ID" value="XM_024658730.1"/>
</dbReference>
<dbReference type="InParanoid" id="A0A0S2LIQ9"/>
<dbReference type="PaxDb" id="214684-A0A0S2LIQ9"/>
<name>A0A0S2LIQ9_CRYD1</name>
<evidence type="ECO:0000313" key="1">
    <source>
        <dbReference type="EMBL" id="ALO60768.1"/>
    </source>
</evidence>
<organism evidence="1 2">
    <name type="scientific">Cryptococcus deneoformans (strain JEC21 / ATCC MYA-565)</name>
    <name type="common">Cryptococcus neoformans var. neoformans serotype D</name>
    <dbReference type="NCBI Taxonomy" id="214684"/>
    <lineage>
        <taxon>Eukaryota</taxon>
        <taxon>Fungi</taxon>
        <taxon>Dikarya</taxon>
        <taxon>Basidiomycota</taxon>
        <taxon>Agaricomycotina</taxon>
        <taxon>Tremellomycetes</taxon>
        <taxon>Tremellales</taxon>
        <taxon>Cryptococcaceae</taxon>
        <taxon>Cryptococcus</taxon>
        <taxon>Cryptococcus neoformans species complex</taxon>
    </lineage>
</organism>
<evidence type="ECO:0000313" key="2">
    <source>
        <dbReference type="Proteomes" id="UP000002149"/>
    </source>
</evidence>